<dbReference type="Pfam" id="PF02826">
    <property type="entry name" value="2-Hacid_dh_C"/>
    <property type="match status" value="1"/>
</dbReference>
<proteinExistence type="inferred from homology"/>
<dbReference type="SUPFAM" id="SSF52283">
    <property type="entry name" value="Formate/glycerate dehydrogenase catalytic domain-like"/>
    <property type="match status" value="1"/>
</dbReference>
<dbReference type="Pfam" id="PF00389">
    <property type="entry name" value="2-Hacid_dh"/>
    <property type="match status" value="1"/>
</dbReference>
<sequence>MRVAVCSAQSYDRQFFTAANQNVGHELIFFDSHLCHETRRMVGDFPAVCVFVNDTLDVTVLETLAMQGTRLIALRCAGFNNVDVQAASSLGLCVVRVPAYSPHSVAEHSVGLILVLNRHLHHAYNRVRNGNFALQGLLGFELRGKTIGIVGTGRIGVAVAQILRGFGCRLIAHDPRENPECISLGVEYVPLEELYAESDIITLHCPLNPQTHRLIDRAAISQMKRGVMLINTSRGAVIDTQAVIEGLKSAKIGSLGLDVYEQEGDLFFQDLSDRVIQDDVFGRLLTFPNVLITGHQGFFTVEALSSIAQTTLENITVFERDGTCQNEVKVDLLRAD</sequence>
<feature type="domain" description="D-isomer specific 2-hydroxyacid dehydrogenase NAD-binding" evidence="6">
    <location>
        <begin position="110"/>
        <end position="297"/>
    </location>
</feature>
<comment type="similarity">
    <text evidence="1 4">Belongs to the D-isomer specific 2-hydroxyacid dehydrogenase family.</text>
</comment>
<dbReference type="PANTHER" id="PTHR43026:SF1">
    <property type="entry name" value="2-HYDROXYACID DEHYDROGENASE HOMOLOG 1-RELATED"/>
    <property type="match status" value="1"/>
</dbReference>
<dbReference type="InterPro" id="IPR029752">
    <property type="entry name" value="D-isomer_DH_CS1"/>
</dbReference>
<dbReference type="SUPFAM" id="SSF51735">
    <property type="entry name" value="NAD(P)-binding Rossmann-fold domains"/>
    <property type="match status" value="1"/>
</dbReference>
<reference evidence="8" key="1">
    <citation type="submission" date="2016-10" db="EMBL/GenBank/DDBJ databases">
        <authorList>
            <person name="Varghese N."/>
        </authorList>
    </citation>
    <scope>NUCLEOTIDE SEQUENCE [LARGE SCALE GENOMIC DNA]</scope>
    <source>
        <strain evidence="8">Nsp8</strain>
    </source>
</reference>
<evidence type="ECO:0000313" key="7">
    <source>
        <dbReference type="EMBL" id="SFN40008.1"/>
    </source>
</evidence>
<dbReference type="GO" id="GO:0008720">
    <property type="term" value="F:D-lactate dehydrogenase (NAD+) activity"/>
    <property type="evidence" value="ECO:0007669"/>
    <property type="project" value="TreeGrafter"/>
</dbReference>
<dbReference type="RefSeq" id="WP_074794911.1">
    <property type="nucleotide sequence ID" value="NZ_FOVJ01000001.1"/>
</dbReference>
<evidence type="ECO:0000313" key="8">
    <source>
        <dbReference type="Proteomes" id="UP000183107"/>
    </source>
</evidence>
<keyword evidence="3" id="KW-0520">NAD</keyword>
<keyword evidence="8" id="KW-1185">Reference proteome</keyword>
<evidence type="ECO:0000259" key="6">
    <source>
        <dbReference type="Pfam" id="PF02826"/>
    </source>
</evidence>
<dbReference type="OrthoDB" id="9805416at2"/>
<evidence type="ECO:0000256" key="1">
    <source>
        <dbReference type="ARBA" id="ARBA00005854"/>
    </source>
</evidence>
<organism evidence="7 8">
    <name type="scientific">Nitrosospira briensis</name>
    <dbReference type="NCBI Taxonomy" id="35799"/>
    <lineage>
        <taxon>Bacteria</taxon>
        <taxon>Pseudomonadati</taxon>
        <taxon>Pseudomonadota</taxon>
        <taxon>Betaproteobacteria</taxon>
        <taxon>Nitrosomonadales</taxon>
        <taxon>Nitrosomonadaceae</taxon>
        <taxon>Nitrosospira</taxon>
    </lineage>
</organism>
<evidence type="ECO:0000256" key="4">
    <source>
        <dbReference type="RuleBase" id="RU003719"/>
    </source>
</evidence>
<feature type="domain" description="D-isomer specific 2-hydroxyacid dehydrogenase catalytic" evidence="5">
    <location>
        <begin position="3"/>
        <end position="329"/>
    </location>
</feature>
<dbReference type="AlphaFoldDB" id="A0A1I4YPQ2"/>
<dbReference type="InterPro" id="IPR006139">
    <property type="entry name" value="D-isomer_2_OHA_DH_cat_dom"/>
</dbReference>
<dbReference type="PANTHER" id="PTHR43026">
    <property type="entry name" value="2-HYDROXYACID DEHYDROGENASE HOMOLOG 1-RELATED"/>
    <property type="match status" value="1"/>
</dbReference>
<evidence type="ECO:0000256" key="3">
    <source>
        <dbReference type="ARBA" id="ARBA00023027"/>
    </source>
</evidence>
<dbReference type="GO" id="GO:0051287">
    <property type="term" value="F:NAD binding"/>
    <property type="evidence" value="ECO:0007669"/>
    <property type="project" value="InterPro"/>
</dbReference>
<dbReference type="Proteomes" id="UP000183107">
    <property type="component" value="Unassembled WGS sequence"/>
</dbReference>
<keyword evidence="2 4" id="KW-0560">Oxidoreductase</keyword>
<dbReference type="InterPro" id="IPR029753">
    <property type="entry name" value="D-isomer_DH_CS"/>
</dbReference>
<evidence type="ECO:0000259" key="5">
    <source>
        <dbReference type="Pfam" id="PF00389"/>
    </source>
</evidence>
<name>A0A1I4YPQ2_9PROT</name>
<dbReference type="STRING" id="1266925.GCA_000619905_00795"/>
<dbReference type="InterPro" id="IPR058205">
    <property type="entry name" value="D-LDH-like"/>
</dbReference>
<evidence type="ECO:0000256" key="2">
    <source>
        <dbReference type="ARBA" id="ARBA00023002"/>
    </source>
</evidence>
<dbReference type="InterPro" id="IPR036291">
    <property type="entry name" value="NAD(P)-bd_dom_sf"/>
</dbReference>
<protein>
    <submittedName>
        <fullName evidence="7">D-lactate dehydrogenase</fullName>
    </submittedName>
</protein>
<accession>A0A1I4YPQ2</accession>
<dbReference type="PROSITE" id="PS00670">
    <property type="entry name" value="D_2_HYDROXYACID_DH_2"/>
    <property type="match status" value="1"/>
</dbReference>
<dbReference type="Gene3D" id="3.40.50.720">
    <property type="entry name" value="NAD(P)-binding Rossmann-like Domain"/>
    <property type="match status" value="2"/>
</dbReference>
<dbReference type="PROSITE" id="PS00065">
    <property type="entry name" value="D_2_HYDROXYACID_DH_1"/>
    <property type="match status" value="1"/>
</dbReference>
<dbReference type="CDD" id="cd12183">
    <property type="entry name" value="LDH_like_2"/>
    <property type="match status" value="1"/>
</dbReference>
<dbReference type="PROSITE" id="PS00671">
    <property type="entry name" value="D_2_HYDROXYACID_DH_3"/>
    <property type="match status" value="1"/>
</dbReference>
<dbReference type="EMBL" id="FOVJ01000001">
    <property type="protein sequence ID" value="SFN40008.1"/>
    <property type="molecule type" value="Genomic_DNA"/>
</dbReference>
<dbReference type="InterPro" id="IPR006140">
    <property type="entry name" value="D-isomer_DH_NAD-bd"/>
</dbReference>
<gene>
    <name evidence="7" type="ORF">SAMN05216386_0817</name>
</gene>